<reference evidence="3" key="1">
    <citation type="journal article" date="2019" name="Plant Biotechnol. J.">
        <title>Genome sequencing of the Australian wild diploid species Gossypium australe highlights disease resistance and delayed gland morphogenesis.</title>
        <authorList>
            <person name="Cai Y."/>
            <person name="Cai X."/>
            <person name="Wang Q."/>
            <person name="Wang P."/>
            <person name="Zhang Y."/>
            <person name="Cai C."/>
            <person name="Xu Y."/>
            <person name="Wang K."/>
            <person name="Zhou Z."/>
            <person name="Wang C."/>
            <person name="Geng S."/>
            <person name="Li B."/>
            <person name="Dong Q."/>
            <person name="Hou Y."/>
            <person name="Wang H."/>
            <person name="Ai P."/>
            <person name="Liu Z."/>
            <person name="Yi F."/>
            <person name="Sun M."/>
            <person name="An G."/>
            <person name="Cheng J."/>
            <person name="Zhang Y."/>
            <person name="Shi Q."/>
            <person name="Xie Y."/>
            <person name="Shi X."/>
            <person name="Chang Y."/>
            <person name="Huang F."/>
            <person name="Chen Y."/>
            <person name="Hong S."/>
            <person name="Mi L."/>
            <person name="Sun Q."/>
            <person name="Zhang L."/>
            <person name="Zhou B."/>
            <person name="Peng R."/>
            <person name="Zhang X."/>
            <person name="Liu F."/>
        </authorList>
    </citation>
    <scope>NUCLEOTIDE SEQUENCE [LARGE SCALE GENOMIC DNA]</scope>
    <source>
        <strain evidence="3">cv. PA1801</strain>
    </source>
</reference>
<dbReference type="InterPro" id="IPR000477">
    <property type="entry name" value="RT_dom"/>
</dbReference>
<dbReference type="SUPFAM" id="SSF56672">
    <property type="entry name" value="DNA/RNA polymerases"/>
    <property type="match status" value="1"/>
</dbReference>
<dbReference type="PANTHER" id="PTHR33710:SF62">
    <property type="entry name" value="DUF4283 DOMAIN PROTEIN"/>
    <property type="match status" value="1"/>
</dbReference>
<accession>A0A5B6VZT9</accession>
<dbReference type="Gene3D" id="3.60.10.10">
    <property type="entry name" value="Endonuclease/exonuclease/phosphatase"/>
    <property type="match status" value="1"/>
</dbReference>
<keyword evidence="3" id="KW-1185">Reference proteome</keyword>
<comment type="caution">
    <text evidence="2">The sequence shown here is derived from an EMBL/GenBank/DDBJ whole genome shotgun (WGS) entry which is preliminary data.</text>
</comment>
<proteinExistence type="predicted"/>
<evidence type="ECO:0000259" key="1">
    <source>
        <dbReference type="Pfam" id="PF00078"/>
    </source>
</evidence>
<dbReference type="SUPFAM" id="SSF56219">
    <property type="entry name" value="DNase I-like"/>
    <property type="match status" value="1"/>
</dbReference>
<name>A0A5B6VZT9_9ROSI</name>
<evidence type="ECO:0000313" key="3">
    <source>
        <dbReference type="Proteomes" id="UP000325315"/>
    </source>
</evidence>
<dbReference type="EMBL" id="SMMG02000005">
    <property type="protein sequence ID" value="KAA3474991.1"/>
    <property type="molecule type" value="Genomic_DNA"/>
</dbReference>
<keyword evidence="2" id="KW-0695">RNA-directed DNA polymerase</keyword>
<keyword evidence="2" id="KW-0548">Nucleotidyltransferase</keyword>
<dbReference type="AlphaFoldDB" id="A0A5B6VZT9"/>
<evidence type="ECO:0000313" key="2">
    <source>
        <dbReference type="EMBL" id="KAA3474991.1"/>
    </source>
</evidence>
<keyword evidence="2" id="KW-0808">Transferase</keyword>
<dbReference type="InterPro" id="IPR043502">
    <property type="entry name" value="DNA/RNA_pol_sf"/>
</dbReference>
<sequence length="233" mass="26308">MEAFRNALEDCRLSDVGGNLPETNIPERVDRGVANENWRSMFPEATIQHLPHSISDHCPLLISTRKEDAWRSKKTFKFEAWWVLEESFEAEVKAIWESSSAYDRVEWSCLKEIMGKMGFDPNWISSIMNCISIVSYSVILNGQIGDTFHPSIGLRQGDPLSPFLFLICGEGLSSLMRKATNEGLLKGVKVSRRGPQISYLLFADDCILFGEANERGAGFFKKILREYGNCTGQ</sequence>
<dbReference type="PANTHER" id="PTHR33710">
    <property type="entry name" value="BNAC02G09200D PROTEIN"/>
    <property type="match status" value="1"/>
</dbReference>
<dbReference type="OrthoDB" id="784000at2759"/>
<protein>
    <submittedName>
        <fullName evidence="2">Reverse transcriptase</fullName>
    </submittedName>
</protein>
<dbReference type="GO" id="GO:0003964">
    <property type="term" value="F:RNA-directed DNA polymerase activity"/>
    <property type="evidence" value="ECO:0007669"/>
    <property type="project" value="UniProtKB-KW"/>
</dbReference>
<feature type="domain" description="Reverse transcriptase" evidence="1">
    <location>
        <begin position="99"/>
        <end position="223"/>
    </location>
</feature>
<organism evidence="2 3">
    <name type="scientific">Gossypium australe</name>
    <dbReference type="NCBI Taxonomy" id="47621"/>
    <lineage>
        <taxon>Eukaryota</taxon>
        <taxon>Viridiplantae</taxon>
        <taxon>Streptophyta</taxon>
        <taxon>Embryophyta</taxon>
        <taxon>Tracheophyta</taxon>
        <taxon>Spermatophyta</taxon>
        <taxon>Magnoliopsida</taxon>
        <taxon>eudicotyledons</taxon>
        <taxon>Gunneridae</taxon>
        <taxon>Pentapetalae</taxon>
        <taxon>rosids</taxon>
        <taxon>malvids</taxon>
        <taxon>Malvales</taxon>
        <taxon>Malvaceae</taxon>
        <taxon>Malvoideae</taxon>
        <taxon>Gossypium</taxon>
    </lineage>
</organism>
<dbReference type="InterPro" id="IPR036691">
    <property type="entry name" value="Endo/exonu/phosph_ase_sf"/>
</dbReference>
<dbReference type="Proteomes" id="UP000325315">
    <property type="component" value="Unassembled WGS sequence"/>
</dbReference>
<dbReference type="Pfam" id="PF00078">
    <property type="entry name" value="RVT_1"/>
    <property type="match status" value="1"/>
</dbReference>
<gene>
    <name evidence="2" type="ORF">EPI10_025227</name>
</gene>